<evidence type="ECO:0000256" key="1">
    <source>
        <dbReference type="ARBA" id="ARBA00009787"/>
    </source>
</evidence>
<comment type="caution">
    <text evidence="3">The sequence shown here is derived from an EMBL/GenBank/DDBJ whole genome shotgun (WGS) entry which is preliminary data.</text>
</comment>
<dbReference type="PANTHER" id="PTHR34611">
    <property type="match status" value="1"/>
</dbReference>
<evidence type="ECO:0000259" key="2">
    <source>
        <dbReference type="Pfam" id="PF04754"/>
    </source>
</evidence>
<accession>A0A7C9GSW9</accession>
<dbReference type="GO" id="GO:1990238">
    <property type="term" value="F:double-stranded DNA endonuclease activity"/>
    <property type="evidence" value="ECO:0007669"/>
    <property type="project" value="TreeGrafter"/>
</dbReference>
<name>A0A7C9GSW9_9GAMM</name>
<dbReference type="Proteomes" id="UP000481739">
    <property type="component" value="Unassembled WGS sequence"/>
</dbReference>
<dbReference type="NCBIfam" id="TIGR01784">
    <property type="entry name" value="T_den_put_tspse"/>
    <property type="match status" value="1"/>
</dbReference>
<evidence type="ECO:0000313" key="3">
    <source>
        <dbReference type="EMBL" id="MQL49835.1"/>
    </source>
</evidence>
<dbReference type="InterPro" id="IPR006842">
    <property type="entry name" value="Transposase_31"/>
</dbReference>
<dbReference type="Pfam" id="PF04754">
    <property type="entry name" value="Transposase_31"/>
    <property type="match status" value="1"/>
</dbReference>
<dbReference type="RefSeq" id="WP_152963683.1">
    <property type="nucleotide sequence ID" value="NZ_CAWOZU010000024.1"/>
</dbReference>
<feature type="domain" description="Transposase (putative) YhgA-like" evidence="2">
    <location>
        <begin position="9"/>
        <end position="82"/>
    </location>
</feature>
<dbReference type="PANTHER" id="PTHR34611:SF2">
    <property type="entry name" value="INACTIVE RECOMBINATION-PROMOTING NUCLEASE-LIKE PROTEIN RPNE-RELATED"/>
    <property type="match status" value="1"/>
</dbReference>
<dbReference type="InterPro" id="IPR010106">
    <property type="entry name" value="RpnA"/>
</dbReference>
<protein>
    <submittedName>
        <fullName evidence="3">Rpn family recombination-promoting nuclease/putative transposase</fullName>
    </submittedName>
</protein>
<dbReference type="GO" id="GO:0006310">
    <property type="term" value="P:DNA recombination"/>
    <property type="evidence" value="ECO:0007669"/>
    <property type="project" value="TreeGrafter"/>
</dbReference>
<feature type="non-terminal residue" evidence="3">
    <location>
        <position position="82"/>
    </location>
</feature>
<comment type="similarity">
    <text evidence="1">Belongs to the Rpn/YhgA-like nuclease family.</text>
</comment>
<sequence length="82" mass="9499">MNNKKAPPTPHDATFKGFMAQIENARDFFDIHLPEKIKRLCDFNTLTLTNSSFIDRQLRSRMSDVLYSVKTQQGDGYIYVLV</sequence>
<proteinExistence type="inferred from homology"/>
<dbReference type="AlphaFoldDB" id="A0A7C9GSW9"/>
<gene>
    <name evidence="3" type="ORF">GEA64_18560</name>
</gene>
<organism evidence="3 4">
    <name type="scientific">Photorhabdus khanii</name>
    <dbReference type="NCBI Taxonomy" id="1004150"/>
    <lineage>
        <taxon>Bacteria</taxon>
        <taxon>Pseudomonadati</taxon>
        <taxon>Pseudomonadota</taxon>
        <taxon>Gammaproteobacteria</taxon>
        <taxon>Enterobacterales</taxon>
        <taxon>Morganellaceae</taxon>
        <taxon>Photorhabdus</taxon>
    </lineage>
</organism>
<evidence type="ECO:0000313" key="4">
    <source>
        <dbReference type="Proteomes" id="UP000481739"/>
    </source>
</evidence>
<reference evidence="3 4" key="1">
    <citation type="journal article" date="2019" name="Nature">
        <title>A new antibiotic selectively kills Gram-negative pathogens.</title>
        <authorList>
            <person name="Imai Y."/>
            <person name="Meyer K.J."/>
            <person name="Iinishi A."/>
            <person name="Favre-Godal Q."/>
            <person name="Green R."/>
            <person name="Manuse S."/>
            <person name="Caboni M."/>
            <person name="Mori M."/>
            <person name="Niles S."/>
            <person name="Ghiglieri M."/>
            <person name="Honrao C."/>
            <person name="Ma X."/>
            <person name="Guo J.J."/>
            <person name="Makriyannis A."/>
            <person name="Linares-Otoya L."/>
            <person name="Boehringer N."/>
            <person name="Wuisan Z.G."/>
            <person name="Kaur H."/>
            <person name="Wu R."/>
            <person name="Mateus A."/>
            <person name="Typas A."/>
            <person name="Savitski M.M."/>
            <person name="Espinoza J.L."/>
            <person name="O'Rourke A."/>
            <person name="Nelson K.E."/>
            <person name="Hiller S."/>
            <person name="Noinaj N."/>
            <person name="Schaeberle T.F."/>
            <person name="D'Onofrio A."/>
            <person name="Lewis K."/>
        </authorList>
    </citation>
    <scope>NUCLEOTIDE SEQUENCE [LARGE SCALE GENOMIC DNA]</scope>
    <source>
        <strain evidence="3 4">HGB 1456</strain>
    </source>
</reference>
<dbReference type="EMBL" id="WHZZ01000009">
    <property type="protein sequence ID" value="MQL49835.1"/>
    <property type="molecule type" value="Genomic_DNA"/>
</dbReference>
<dbReference type="InterPro" id="IPR051699">
    <property type="entry name" value="Rpn/YhgA-like_nuclease"/>
</dbReference>